<evidence type="ECO:0000256" key="8">
    <source>
        <dbReference type="ARBA" id="ARBA00022833"/>
    </source>
</evidence>
<accession>R8BPM5</accession>
<keyword evidence="7 14" id="KW-0378">Hydrolase</keyword>
<dbReference type="PANTHER" id="PTHR12147">
    <property type="entry name" value="METALLOPEPTIDASE M28 FAMILY MEMBER"/>
    <property type="match status" value="1"/>
</dbReference>
<name>R8BPM5_PHAM7</name>
<gene>
    <name evidence="16" type="ORF">UCRPA7_3249</name>
</gene>
<keyword evidence="5 14" id="KW-0479">Metal-binding</keyword>
<keyword evidence="6" id="KW-0732">Signal</keyword>
<dbReference type="InterPro" id="IPR045175">
    <property type="entry name" value="M28_fam"/>
</dbReference>
<keyword evidence="17" id="KW-1185">Reference proteome</keyword>
<evidence type="ECO:0000256" key="12">
    <source>
        <dbReference type="ARBA" id="ARBA00043843"/>
    </source>
</evidence>
<dbReference type="HOGENOM" id="CLU_025866_0_1_1"/>
<dbReference type="OrthoDB" id="2214at2759"/>
<dbReference type="InterPro" id="IPR007484">
    <property type="entry name" value="Peptidase_M28"/>
</dbReference>
<evidence type="ECO:0000256" key="1">
    <source>
        <dbReference type="ARBA" id="ARBA00001947"/>
    </source>
</evidence>
<dbReference type="GO" id="GO:0004177">
    <property type="term" value="F:aminopeptidase activity"/>
    <property type="evidence" value="ECO:0007669"/>
    <property type="project" value="UniProtKB-KW"/>
</dbReference>
<proteinExistence type="inferred from homology"/>
<dbReference type="GeneID" id="19323578"/>
<evidence type="ECO:0000256" key="9">
    <source>
        <dbReference type="ARBA" id="ARBA00023145"/>
    </source>
</evidence>
<keyword evidence="10" id="KW-1015">Disulfide bond</keyword>
<dbReference type="GO" id="GO:0006508">
    <property type="term" value="P:proteolysis"/>
    <property type="evidence" value="ECO:0007669"/>
    <property type="project" value="UniProtKB-KW"/>
</dbReference>
<dbReference type="eggNOG" id="KOG2195">
    <property type="taxonomic scope" value="Eukaryota"/>
</dbReference>
<dbReference type="EMBL" id="KB933036">
    <property type="protein sequence ID" value="EOO01289.1"/>
    <property type="molecule type" value="Genomic_DNA"/>
</dbReference>
<dbReference type="GO" id="GO:0046872">
    <property type="term" value="F:metal ion binding"/>
    <property type="evidence" value="ECO:0007669"/>
    <property type="project" value="UniProtKB-KW"/>
</dbReference>
<evidence type="ECO:0000256" key="2">
    <source>
        <dbReference type="ARBA" id="ARBA00011245"/>
    </source>
</evidence>
<keyword evidence="8 14" id="KW-0862">Zinc</keyword>
<evidence type="ECO:0000256" key="4">
    <source>
        <dbReference type="ARBA" id="ARBA00022670"/>
    </source>
</evidence>
<dbReference type="SUPFAM" id="SSF53187">
    <property type="entry name" value="Zn-dependent exopeptidases"/>
    <property type="match status" value="1"/>
</dbReference>
<dbReference type="Pfam" id="PF04389">
    <property type="entry name" value="Peptidase_M28"/>
    <property type="match status" value="1"/>
</dbReference>
<evidence type="ECO:0000256" key="6">
    <source>
        <dbReference type="ARBA" id="ARBA00022729"/>
    </source>
</evidence>
<evidence type="ECO:0000256" key="7">
    <source>
        <dbReference type="ARBA" id="ARBA00022801"/>
    </source>
</evidence>
<dbReference type="AlphaFoldDB" id="R8BPM5"/>
<evidence type="ECO:0000256" key="10">
    <source>
        <dbReference type="ARBA" id="ARBA00023157"/>
    </source>
</evidence>
<evidence type="ECO:0000313" key="17">
    <source>
        <dbReference type="Proteomes" id="UP000014074"/>
    </source>
</evidence>
<comment type="subunit">
    <text evidence="2">Monomer.</text>
</comment>
<comment type="cofactor">
    <cofactor evidence="1">
        <name>Zn(2+)</name>
        <dbReference type="ChEBI" id="CHEBI:29105"/>
    </cofactor>
</comment>
<comment type="function">
    <text evidence="12">Extracellular aminopeptidase that allows assimilation of proteinaceous substrates.</text>
</comment>
<dbReference type="KEGG" id="tmn:UCRPA7_3249"/>
<dbReference type="RefSeq" id="XP_007914014.1">
    <property type="nucleotide sequence ID" value="XM_007915823.1"/>
</dbReference>
<protein>
    <recommendedName>
        <fullName evidence="14">Peptide hydrolase</fullName>
        <ecNumber evidence="14">3.4.-.-</ecNumber>
    </recommendedName>
</protein>
<feature type="domain" description="Peptidase M28" evidence="15">
    <location>
        <begin position="76"/>
        <end position="197"/>
    </location>
</feature>
<dbReference type="Gene3D" id="3.40.630.10">
    <property type="entry name" value="Zn peptidases"/>
    <property type="match status" value="1"/>
</dbReference>
<evidence type="ECO:0000256" key="5">
    <source>
        <dbReference type="ARBA" id="ARBA00022723"/>
    </source>
</evidence>
<comment type="similarity">
    <text evidence="13">Belongs to the peptidase M28 family. M28E subfamily.</text>
</comment>
<keyword evidence="9" id="KW-0865">Zymogen</keyword>
<reference evidence="17" key="1">
    <citation type="journal article" date="2013" name="Genome Announc.">
        <title>Draft genome sequence of the ascomycete Phaeoacremonium aleophilum strain UCR-PA7, a causal agent of the esca disease complex in grapevines.</title>
        <authorList>
            <person name="Blanco-Ulate B."/>
            <person name="Rolshausen P."/>
            <person name="Cantu D."/>
        </authorList>
    </citation>
    <scope>NUCLEOTIDE SEQUENCE [LARGE SCALE GENOMIC DNA]</scope>
    <source>
        <strain evidence="17">UCR-PA7</strain>
    </source>
</reference>
<dbReference type="GO" id="GO:0008235">
    <property type="term" value="F:metalloexopeptidase activity"/>
    <property type="evidence" value="ECO:0007669"/>
    <property type="project" value="InterPro"/>
</dbReference>
<dbReference type="PANTHER" id="PTHR12147:SF56">
    <property type="entry name" value="AMINOPEPTIDASE YDR415C-RELATED"/>
    <property type="match status" value="1"/>
</dbReference>
<sequence length="235" mass="25442">MGQTTAVKALLPKLNKTTIQSKLQTFSNFYNRYYKSSYGKQSSEWLLSEVQSIITASGAKNVTVKAFAHSWGQSSVIATIPGKSAKTIVVGAHQDSINLNNPSSGKAPGADDDGSGSMTILEAFRVVLTDSRVSSSQATNTLEFHWYSAEEGGLLGSQAIFQQYAKDGRDVKAMLQQDMTGYVQGTLDHGRKESVGVITDYVDTGLTNFIKLVINAYCGIPYVETKCGIRDRSCV</sequence>
<evidence type="ECO:0000256" key="14">
    <source>
        <dbReference type="RuleBase" id="RU361240"/>
    </source>
</evidence>
<evidence type="ECO:0000259" key="15">
    <source>
        <dbReference type="Pfam" id="PF04389"/>
    </source>
</evidence>
<keyword evidence="3 16" id="KW-0031">Aminopeptidase</keyword>
<evidence type="ECO:0000256" key="13">
    <source>
        <dbReference type="ARBA" id="ARBA00043962"/>
    </source>
</evidence>
<dbReference type="EC" id="3.4.-.-" evidence="14"/>
<keyword evidence="11" id="KW-0325">Glycoprotein</keyword>
<evidence type="ECO:0000256" key="11">
    <source>
        <dbReference type="ARBA" id="ARBA00023180"/>
    </source>
</evidence>
<dbReference type="Proteomes" id="UP000014074">
    <property type="component" value="Unassembled WGS sequence"/>
</dbReference>
<organism evidence="16 17">
    <name type="scientific">Phaeoacremonium minimum (strain UCR-PA7)</name>
    <name type="common">Esca disease fungus</name>
    <name type="synonym">Togninia minima</name>
    <dbReference type="NCBI Taxonomy" id="1286976"/>
    <lineage>
        <taxon>Eukaryota</taxon>
        <taxon>Fungi</taxon>
        <taxon>Dikarya</taxon>
        <taxon>Ascomycota</taxon>
        <taxon>Pezizomycotina</taxon>
        <taxon>Sordariomycetes</taxon>
        <taxon>Sordariomycetidae</taxon>
        <taxon>Togniniales</taxon>
        <taxon>Togniniaceae</taxon>
        <taxon>Phaeoacremonium</taxon>
    </lineage>
</organism>
<evidence type="ECO:0000256" key="3">
    <source>
        <dbReference type="ARBA" id="ARBA00022438"/>
    </source>
</evidence>
<keyword evidence="4 14" id="KW-0645">Protease</keyword>
<evidence type="ECO:0000313" key="16">
    <source>
        <dbReference type="EMBL" id="EOO01289.1"/>
    </source>
</evidence>